<proteinExistence type="predicted"/>
<dbReference type="NCBIfam" id="NF040603">
    <property type="entry name" value="choice_anch_P"/>
    <property type="match status" value="1"/>
</dbReference>
<dbReference type="EMBL" id="VBAI01000158">
    <property type="protein sequence ID" value="TMJ09497.1"/>
    <property type="molecule type" value="Genomic_DNA"/>
</dbReference>
<accession>A0A537LP71</accession>
<name>A0A537LP71_9BACT</name>
<organism evidence="1 2">
    <name type="scientific">Candidatus Segetimicrobium genomatis</name>
    <dbReference type="NCBI Taxonomy" id="2569760"/>
    <lineage>
        <taxon>Bacteria</taxon>
        <taxon>Bacillati</taxon>
        <taxon>Candidatus Sysuimicrobiota</taxon>
        <taxon>Candidatus Sysuimicrobiia</taxon>
        <taxon>Candidatus Sysuimicrobiales</taxon>
        <taxon>Candidatus Segetimicrobiaceae</taxon>
        <taxon>Candidatus Segetimicrobium</taxon>
    </lineage>
</organism>
<reference evidence="1 2" key="1">
    <citation type="journal article" date="2019" name="Nat. Microbiol.">
        <title>Mediterranean grassland soil C-N compound turnover is dependent on rainfall and depth, and is mediated by genomically divergent microorganisms.</title>
        <authorList>
            <person name="Diamond S."/>
            <person name="Andeer P.F."/>
            <person name="Li Z."/>
            <person name="Crits-Christoph A."/>
            <person name="Burstein D."/>
            <person name="Anantharaman K."/>
            <person name="Lane K.R."/>
            <person name="Thomas B.C."/>
            <person name="Pan C."/>
            <person name="Northen T.R."/>
            <person name="Banfield J.F."/>
        </authorList>
    </citation>
    <scope>NUCLEOTIDE SEQUENCE [LARGE SCALE GENOMIC DNA]</scope>
    <source>
        <strain evidence="1">NP_1</strain>
    </source>
</reference>
<comment type="caution">
    <text evidence="1">The sequence shown here is derived from an EMBL/GenBank/DDBJ whole genome shotgun (WGS) entry which is preliminary data.</text>
</comment>
<evidence type="ECO:0000313" key="2">
    <source>
        <dbReference type="Proteomes" id="UP000315217"/>
    </source>
</evidence>
<dbReference type="NCBIfam" id="NF041523">
    <property type="entry name" value="post_COAP_1"/>
    <property type="match status" value="1"/>
</dbReference>
<evidence type="ECO:0000313" key="1">
    <source>
        <dbReference type="EMBL" id="TMJ09497.1"/>
    </source>
</evidence>
<dbReference type="AlphaFoldDB" id="A0A537LP71"/>
<sequence length="336" mass="33722">MVQGRVRRWTASLAVVLLGVLLWPVPGAAWTTDATTFSGQATGVRATVLGITAVVADTGPLPESGGAREASLLNVSAGGLSAEVVHASTVGQGDGTRSEASLASASLALEGNTVSATFLAARASAVCTDQGPQISGGSEVTDLVVNGQSIAVTGAPNQTVPLLVGSIIINEQKGSTTATTGEMTVNALHVLIPGVADVVIASAHADVGCGQKACDPSKEFVTGGGWITGTPSGARANFAVAGGKEPGWGHLVYFDHGRPALQVKATAITAYTNLGGTVRRIEGTADMNGQSGTFMADVADNGEPGRADTFTLRLSNGYTASGTLDGGNIQLHSPCQ</sequence>
<protein>
    <submittedName>
        <fullName evidence="1">Uncharacterized protein</fullName>
    </submittedName>
</protein>
<gene>
    <name evidence="1" type="ORF">E6G98_09490</name>
</gene>
<dbReference type="Proteomes" id="UP000315217">
    <property type="component" value="Unassembled WGS sequence"/>
</dbReference>